<organism evidence="2">
    <name type="scientific">Siphoviridae sp. ctBLh2</name>
    <dbReference type="NCBI Taxonomy" id="2827803"/>
    <lineage>
        <taxon>Viruses</taxon>
        <taxon>Duplodnaviria</taxon>
        <taxon>Heunggongvirae</taxon>
        <taxon>Uroviricota</taxon>
        <taxon>Caudoviricetes</taxon>
    </lineage>
</organism>
<feature type="region of interest" description="Disordered" evidence="1">
    <location>
        <begin position="55"/>
        <end position="84"/>
    </location>
</feature>
<reference evidence="2" key="1">
    <citation type="journal article" date="2021" name="Proc. Natl. Acad. Sci. U.S.A.">
        <title>A Catalog of Tens of Thousands of Viruses from Human Metagenomes Reveals Hidden Associations with Chronic Diseases.</title>
        <authorList>
            <person name="Tisza M.J."/>
            <person name="Buck C.B."/>
        </authorList>
    </citation>
    <scope>NUCLEOTIDE SEQUENCE</scope>
    <source>
        <strain evidence="2">CtBLh2</strain>
    </source>
</reference>
<proteinExistence type="predicted"/>
<accession>A0A8S5S3C7</accession>
<dbReference type="EMBL" id="BK032514">
    <property type="protein sequence ID" value="DAF45449.1"/>
    <property type="molecule type" value="Genomic_DNA"/>
</dbReference>
<protein>
    <submittedName>
        <fullName evidence="2">Uncharacterized protein</fullName>
    </submittedName>
</protein>
<name>A0A8S5S3C7_9CAUD</name>
<evidence type="ECO:0000256" key="1">
    <source>
        <dbReference type="SAM" id="MobiDB-lite"/>
    </source>
</evidence>
<feature type="compositionally biased region" description="Basic residues" evidence="1">
    <location>
        <begin position="58"/>
        <end position="67"/>
    </location>
</feature>
<evidence type="ECO:0000313" key="2">
    <source>
        <dbReference type="EMBL" id="DAF45449.1"/>
    </source>
</evidence>
<sequence length="84" mass="9611">MYIFTIKYPITSCVCRGIIVSLFQAIGISVPADRFRSGTRPERYILHDSPIGRMGVTQHRRAGRLRPSRLFSPPGTKKRPKIRQ</sequence>